<evidence type="ECO:0000259" key="3">
    <source>
        <dbReference type="Pfam" id="PF08190"/>
    </source>
</evidence>
<dbReference type="GO" id="GO:0005737">
    <property type="term" value="C:cytoplasm"/>
    <property type="evidence" value="ECO:0007669"/>
    <property type="project" value="TreeGrafter"/>
</dbReference>
<dbReference type="AlphaFoldDB" id="A0A8D0L730"/>
<dbReference type="InterPro" id="IPR012981">
    <property type="entry name" value="PIH1_N"/>
</dbReference>
<evidence type="ECO:0000256" key="2">
    <source>
        <dbReference type="ARBA" id="ARBA00040541"/>
    </source>
</evidence>
<organism evidence="5 6">
    <name type="scientific">Sphenodon punctatus</name>
    <name type="common">Tuatara</name>
    <name type="synonym">Hatteria punctata</name>
    <dbReference type="NCBI Taxonomy" id="8508"/>
    <lineage>
        <taxon>Eukaryota</taxon>
        <taxon>Metazoa</taxon>
        <taxon>Chordata</taxon>
        <taxon>Craniata</taxon>
        <taxon>Vertebrata</taxon>
        <taxon>Euteleostomi</taxon>
        <taxon>Lepidosauria</taxon>
        <taxon>Sphenodontia</taxon>
        <taxon>Sphenodontidae</taxon>
        <taxon>Sphenodon</taxon>
    </lineage>
</organism>
<dbReference type="PANTHER" id="PTHR22997">
    <property type="entry name" value="PIH1 DOMAIN-CONTAINING PROTEIN 1"/>
    <property type="match status" value="1"/>
</dbReference>
<reference evidence="5" key="2">
    <citation type="submission" date="2025-09" db="UniProtKB">
        <authorList>
            <consortium name="Ensembl"/>
        </authorList>
    </citation>
    <scope>IDENTIFICATION</scope>
</reference>
<dbReference type="Pfam" id="PF08190">
    <property type="entry name" value="PIH1"/>
    <property type="match status" value="1"/>
</dbReference>
<dbReference type="CDD" id="cd00298">
    <property type="entry name" value="ACD_sHsps_p23-like"/>
    <property type="match status" value="1"/>
</dbReference>
<dbReference type="Pfam" id="PF18201">
    <property type="entry name" value="PIH1_CS"/>
    <property type="match status" value="1"/>
</dbReference>
<dbReference type="GO" id="GO:0101031">
    <property type="term" value="C:protein folding chaperone complex"/>
    <property type="evidence" value="ECO:0007669"/>
    <property type="project" value="Ensembl"/>
</dbReference>
<dbReference type="GO" id="GO:0006364">
    <property type="term" value="P:rRNA processing"/>
    <property type="evidence" value="ECO:0007669"/>
    <property type="project" value="TreeGrafter"/>
</dbReference>
<reference evidence="5" key="1">
    <citation type="submission" date="2025-08" db="UniProtKB">
        <authorList>
            <consortium name="Ensembl"/>
        </authorList>
    </citation>
    <scope>IDENTIFICATION</scope>
</reference>
<dbReference type="GO" id="GO:0031267">
    <property type="term" value="F:small GTPase binding"/>
    <property type="evidence" value="ECO:0007669"/>
    <property type="project" value="Ensembl"/>
</dbReference>
<evidence type="ECO:0000259" key="4">
    <source>
        <dbReference type="Pfam" id="PF18201"/>
    </source>
</evidence>
<dbReference type="OMA" id="SCLCTEI"/>
<keyword evidence="6" id="KW-1185">Reference proteome</keyword>
<dbReference type="InterPro" id="IPR041442">
    <property type="entry name" value="PIH1D1/2/3_CS-like"/>
</dbReference>
<name>A0A8D0L730_SPHPU</name>
<dbReference type="GeneTree" id="ENSGT00510000048581"/>
<evidence type="ECO:0000313" key="6">
    <source>
        <dbReference type="Proteomes" id="UP000694392"/>
    </source>
</evidence>
<feature type="domain" description="PIH1D1/2/3 CS-like" evidence="4">
    <location>
        <begin position="241"/>
        <end position="311"/>
    </location>
</feature>
<gene>
    <name evidence="5" type="primary">PIH1D2</name>
</gene>
<evidence type="ECO:0000313" key="5">
    <source>
        <dbReference type="Ensembl" id="ENSSPUP00000013538.1"/>
    </source>
</evidence>
<comment type="similarity">
    <text evidence="1">Belongs to the PIH1 family.</text>
</comment>
<protein>
    <recommendedName>
        <fullName evidence="2">PIH1 domain-containing protein 2</fullName>
    </recommendedName>
</protein>
<evidence type="ECO:0000256" key="1">
    <source>
        <dbReference type="ARBA" id="ARBA00008511"/>
    </source>
</evidence>
<dbReference type="PANTHER" id="PTHR22997:SF6">
    <property type="entry name" value="PIH1 DOMAIN-CONTAINING PROTEIN 2"/>
    <property type="match status" value="1"/>
</dbReference>
<dbReference type="GO" id="GO:0097255">
    <property type="term" value="C:R2TP complex"/>
    <property type="evidence" value="ECO:0007669"/>
    <property type="project" value="TreeGrafter"/>
</dbReference>
<feature type="domain" description="PIH1 N-terminal" evidence="3">
    <location>
        <begin position="49"/>
        <end position="161"/>
    </location>
</feature>
<dbReference type="GO" id="GO:1990904">
    <property type="term" value="C:ribonucleoprotein complex"/>
    <property type="evidence" value="ECO:0007669"/>
    <property type="project" value="TreeGrafter"/>
</dbReference>
<dbReference type="Ensembl" id="ENSSPUT00000014440.1">
    <property type="protein sequence ID" value="ENSSPUP00000013538.1"/>
    <property type="gene ID" value="ENSSPUG00000010427.1"/>
</dbReference>
<dbReference type="Proteomes" id="UP000694392">
    <property type="component" value="Unplaced"/>
</dbReference>
<accession>A0A8D0L730</accession>
<dbReference type="InterPro" id="IPR050734">
    <property type="entry name" value="PIH1/Kintoun_subfamily"/>
</dbReference>
<sequence>MEAPRRPEGMLTQLSQFWTMLDEMAENTPESYHRFMQQQLKEAKQYNSPPEPHLCLQTHILEPREKSLFINLCRWERIPAPQSPTTPVPISIGLMEEIADESELYTVIDVAYNPTVLQGEENQLELDHLIRLSLKYIEERYSLTLSHSYLTANCKLKGNLERMKRSLRGGRVPALHLKSARNEPTLDQLRNIVGRDHGNNSMLLKEVTPPKQRLIEEMAGTELPEESNTPVYEITVMKDANGKPQKMELKVELPTVRSVSECDLRVSKEDVMIDVPGKYRLQLDLPASANESATTAAFSKRRGVLLITMPVS</sequence>
<proteinExistence type="inferred from homology"/>
<dbReference type="GO" id="GO:0000492">
    <property type="term" value="P:box C/D snoRNP assembly"/>
    <property type="evidence" value="ECO:0007669"/>
    <property type="project" value="TreeGrafter"/>
</dbReference>